<dbReference type="Gene3D" id="2.40.10.10">
    <property type="entry name" value="Trypsin-like serine proteases"/>
    <property type="match status" value="1"/>
</dbReference>
<dbReference type="KEGG" id="pog:Pogu_1563"/>
<dbReference type="InterPro" id="IPR043504">
    <property type="entry name" value="Peptidase_S1_PA_chymotrypsin"/>
</dbReference>
<protein>
    <submittedName>
        <fullName evidence="1">Uncharacterized protein</fullName>
    </submittedName>
</protein>
<dbReference type="HOGENOM" id="CLU_1582959_0_0_2"/>
<dbReference type="Proteomes" id="UP000009062">
    <property type="component" value="Chromosome"/>
</dbReference>
<gene>
    <name evidence="1" type="ordered locus">Pogu_1563</name>
</gene>
<dbReference type="EMBL" id="CP003316">
    <property type="protein sequence ID" value="AFA39590.1"/>
    <property type="molecule type" value="Genomic_DNA"/>
</dbReference>
<name>H6Q961_PYROT</name>
<evidence type="ECO:0000313" key="1">
    <source>
        <dbReference type="EMBL" id="AFA39590.1"/>
    </source>
</evidence>
<dbReference type="STRING" id="698757.Pogu_1563"/>
<sequence length="168" mass="18634">MPNSKLIGVAALLLAVAASALSLTDRWNDLAGGIMIEVGYYQTPDRYILVGYCSLGVPVYWYEGSGRVFGFLTAGHCTNQYYQDVVYQPYRSSQVNNYIGTVLRDSYYSGQPSVDAALIRYRSLRQIGQALDSHISGGVLPKRASKLVLHAVNRSDVRLLKARIPLWL</sequence>
<reference evidence="1 2" key="1">
    <citation type="journal article" date="2012" name="Stand. Genomic Sci.">
        <title>Complete genome sequence of Pyrobaculum oguniense.</title>
        <authorList>
            <person name="Bernick D.L."/>
            <person name="Karplus K."/>
            <person name="Lui L.M."/>
            <person name="Coker J.K."/>
            <person name="Murphy J.N."/>
            <person name="Chan P.P."/>
            <person name="Cozen A.E."/>
            <person name="Lowe T.M."/>
        </authorList>
    </citation>
    <scope>NUCLEOTIDE SEQUENCE [LARGE SCALE GENOMIC DNA]</scope>
    <source>
        <strain evidence="1 2">TE7</strain>
    </source>
</reference>
<proteinExistence type="predicted"/>
<keyword evidence="2" id="KW-1185">Reference proteome</keyword>
<evidence type="ECO:0000313" key="2">
    <source>
        <dbReference type="Proteomes" id="UP000009062"/>
    </source>
</evidence>
<dbReference type="AlphaFoldDB" id="H6Q961"/>
<organism evidence="1 2">
    <name type="scientific">Pyrobaculum oguniense (strain DSM 13380 / JCM 10595 / TE7)</name>
    <dbReference type="NCBI Taxonomy" id="698757"/>
    <lineage>
        <taxon>Archaea</taxon>
        <taxon>Thermoproteota</taxon>
        <taxon>Thermoprotei</taxon>
        <taxon>Thermoproteales</taxon>
        <taxon>Thermoproteaceae</taxon>
        <taxon>Pyrobaculum</taxon>
    </lineage>
</organism>
<accession>H6Q961</accession>
<dbReference type="eggNOG" id="arCOG03377">
    <property type="taxonomic scope" value="Archaea"/>
</dbReference>